<feature type="transmembrane region" description="Helical" evidence="1">
    <location>
        <begin position="6"/>
        <end position="28"/>
    </location>
</feature>
<evidence type="ECO:0000256" key="1">
    <source>
        <dbReference type="SAM" id="Phobius"/>
    </source>
</evidence>
<evidence type="ECO:0000313" key="2">
    <source>
        <dbReference type="EMBL" id="GGO79226.1"/>
    </source>
</evidence>
<keyword evidence="1" id="KW-0812">Transmembrane</keyword>
<name>A0A917Z9X2_9ACTN</name>
<protein>
    <submittedName>
        <fullName evidence="2">Uncharacterized protein</fullName>
    </submittedName>
</protein>
<evidence type="ECO:0000313" key="3">
    <source>
        <dbReference type="Proteomes" id="UP000646523"/>
    </source>
</evidence>
<dbReference type="Proteomes" id="UP000646523">
    <property type="component" value="Unassembled WGS sequence"/>
</dbReference>
<dbReference type="RefSeq" id="WP_189127853.1">
    <property type="nucleotide sequence ID" value="NZ_BMNH01000028.1"/>
</dbReference>
<proteinExistence type="predicted"/>
<sequence length="213" mass="24278">MNWAAVVPVLVGTVLGGLISLGTTFMTMRHQVRLERQKRAEERERAALAQAREGFARLQRMGAMPSQPVALHHYRRPGDQGLFNKIIQLQDQDNAWEKQLRELLLDLQIVIQDFSDDSLRARLEDMHTIVGNADHYWQYIGRSGSWTRSAACRHALECLGRFSRGAPLPEKSEFLVDALDTVEGQEELLRWSYADMARERKQPPSNPDGEDPS</sequence>
<dbReference type="EMBL" id="BMNH01000028">
    <property type="protein sequence ID" value="GGO79226.1"/>
    <property type="molecule type" value="Genomic_DNA"/>
</dbReference>
<accession>A0A917Z9X2</accession>
<dbReference type="AlphaFoldDB" id="A0A917Z9X2"/>
<comment type="caution">
    <text evidence="2">The sequence shown here is derived from an EMBL/GenBank/DDBJ whole genome shotgun (WGS) entry which is preliminary data.</text>
</comment>
<gene>
    <name evidence="2" type="ORF">GCM10012289_63020</name>
</gene>
<reference evidence="2" key="1">
    <citation type="journal article" date="2014" name="Int. J. Syst. Evol. Microbiol.">
        <title>Complete genome sequence of Corynebacterium casei LMG S-19264T (=DSM 44701T), isolated from a smear-ripened cheese.</title>
        <authorList>
            <consortium name="US DOE Joint Genome Institute (JGI-PGF)"/>
            <person name="Walter F."/>
            <person name="Albersmeier A."/>
            <person name="Kalinowski J."/>
            <person name="Ruckert C."/>
        </authorList>
    </citation>
    <scope>NUCLEOTIDE SEQUENCE</scope>
    <source>
        <strain evidence="2">CGMCC 4.7368</strain>
    </source>
</reference>
<organism evidence="2 3">
    <name type="scientific">Nonomuraea cavernae</name>
    <dbReference type="NCBI Taxonomy" id="2045107"/>
    <lineage>
        <taxon>Bacteria</taxon>
        <taxon>Bacillati</taxon>
        <taxon>Actinomycetota</taxon>
        <taxon>Actinomycetes</taxon>
        <taxon>Streptosporangiales</taxon>
        <taxon>Streptosporangiaceae</taxon>
        <taxon>Nonomuraea</taxon>
    </lineage>
</organism>
<keyword evidence="3" id="KW-1185">Reference proteome</keyword>
<reference evidence="2" key="2">
    <citation type="submission" date="2020-09" db="EMBL/GenBank/DDBJ databases">
        <authorList>
            <person name="Sun Q."/>
            <person name="Zhou Y."/>
        </authorList>
    </citation>
    <scope>NUCLEOTIDE SEQUENCE</scope>
    <source>
        <strain evidence="2">CGMCC 4.7368</strain>
    </source>
</reference>
<keyword evidence="1" id="KW-0472">Membrane</keyword>
<keyword evidence="1" id="KW-1133">Transmembrane helix</keyword>